<dbReference type="EMBL" id="AVOT02012778">
    <property type="protein sequence ID" value="MBW0494848.1"/>
    <property type="molecule type" value="Genomic_DNA"/>
</dbReference>
<dbReference type="Proteomes" id="UP000765509">
    <property type="component" value="Unassembled WGS sequence"/>
</dbReference>
<keyword evidence="3" id="KW-1185">Reference proteome</keyword>
<protein>
    <submittedName>
        <fullName evidence="2">Uncharacterized protein</fullName>
    </submittedName>
</protein>
<proteinExistence type="predicted"/>
<organism evidence="2 3">
    <name type="scientific">Austropuccinia psidii MF-1</name>
    <dbReference type="NCBI Taxonomy" id="1389203"/>
    <lineage>
        <taxon>Eukaryota</taxon>
        <taxon>Fungi</taxon>
        <taxon>Dikarya</taxon>
        <taxon>Basidiomycota</taxon>
        <taxon>Pucciniomycotina</taxon>
        <taxon>Pucciniomycetes</taxon>
        <taxon>Pucciniales</taxon>
        <taxon>Sphaerophragmiaceae</taxon>
        <taxon>Austropuccinia</taxon>
    </lineage>
</organism>
<gene>
    <name evidence="2" type="ORF">O181_034563</name>
</gene>
<evidence type="ECO:0000313" key="3">
    <source>
        <dbReference type="Proteomes" id="UP000765509"/>
    </source>
</evidence>
<comment type="caution">
    <text evidence="2">The sequence shown here is derived from an EMBL/GenBank/DDBJ whole genome shotgun (WGS) entry which is preliminary data.</text>
</comment>
<accession>A0A9Q3D5Q9</accession>
<evidence type="ECO:0000313" key="2">
    <source>
        <dbReference type="EMBL" id="MBW0494848.1"/>
    </source>
</evidence>
<feature type="compositionally biased region" description="Acidic residues" evidence="1">
    <location>
        <begin position="119"/>
        <end position="129"/>
    </location>
</feature>
<evidence type="ECO:0000256" key="1">
    <source>
        <dbReference type="SAM" id="MobiDB-lite"/>
    </source>
</evidence>
<dbReference type="AlphaFoldDB" id="A0A9Q3D5Q9"/>
<sequence>MSEFMIHRKILGKYGGYLEHSVESRTSEQYSAQDSINILQELSARTHISSSRVNLATRFDTPWKDSVEINPKKNFNNIKYKSSNTIMKCHIWKSTTNLASTCPKRGKINVIDIHKEPDVEKDDVNEENSDDKLSIVSES</sequence>
<name>A0A9Q3D5Q9_9BASI</name>
<feature type="region of interest" description="Disordered" evidence="1">
    <location>
        <begin position="115"/>
        <end position="139"/>
    </location>
</feature>
<reference evidence="2" key="1">
    <citation type="submission" date="2021-03" db="EMBL/GenBank/DDBJ databases">
        <title>Draft genome sequence of rust myrtle Austropuccinia psidii MF-1, a brazilian biotype.</title>
        <authorList>
            <person name="Quecine M.C."/>
            <person name="Pachon D.M.R."/>
            <person name="Bonatelli M.L."/>
            <person name="Correr F.H."/>
            <person name="Franceschini L.M."/>
            <person name="Leite T.F."/>
            <person name="Margarido G.R.A."/>
            <person name="Almeida C.A."/>
            <person name="Ferrarezi J.A."/>
            <person name="Labate C.A."/>
        </authorList>
    </citation>
    <scope>NUCLEOTIDE SEQUENCE</scope>
    <source>
        <strain evidence="2">MF-1</strain>
    </source>
</reference>